<dbReference type="EMBL" id="CALNXK010000001">
    <property type="protein sequence ID" value="CAH3032666.1"/>
    <property type="molecule type" value="Genomic_DNA"/>
</dbReference>
<accession>A0ABN8MV46</accession>
<feature type="region of interest" description="Disordered" evidence="1">
    <location>
        <begin position="519"/>
        <end position="639"/>
    </location>
</feature>
<keyword evidence="3" id="KW-1185">Reference proteome</keyword>
<gene>
    <name evidence="2" type="ORF">PLOB_00000173</name>
</gene>
<comment type="caution">
    <text evidence="2">The sequence shown here is derived from an EMBL/GenBank/DDBJ whole genome shotgun (WGS) entry which is preliminary data.</text>
</comment>
<feature type="compositionally biased region" description="Basic and acidic residues" evidence="1">
    <location>
        <begin position="620"/>
        <end position="639"/>
    </location>
</feature>
<reference evidence="2 3" key="1">
    <citation type="submission" date="2022-05" db="EMBL/GenBank/DDBJ databases">
        <authorList>
            <consortium name="Genoscope - CEA"/>
            <person name="William W."/>
        </authorList>
    </citation>
    <scope>NUCLEOTIDE SEQUENCE [LARGE SCALE GENOMIC DNA]</scope>
</reference>
<evidence type="ECO:0000313" key="3">
    <source>
        <dbReference type="Proteomes" id="UP001159405"/>
    </source>
</evidence>
<dbReference type="Proteomes" id="UP001159405">
    <property type="component" value="Unassembled WGS sequence"/>
</dbReference>
<protein>
    <submittedName>
        <fullName evidence="2">Uncharacterized protein</fullName>
    </submittedName>
</protein>
<evidence type="ECO:0000313" key="2">
    <source>
        <dbReference type="EMBL" id="CAH3032666.1"/>
    </source>
</evidence>
<organism evidence="2 3">
    <name type="scientific">Porites lobata</name>
    <dbReference type="NCBI Taxonomy" id="104759"/>
    <lineage>
        <taxon>Eukaryota</taxon>
        <taxon>Metazoa</taxon>
        <taxon>Cnidaria</taxon>
        <taxon>Anthozoa</taxon>
        <taxon>Hexacorallia</taxon>
        <taxon>Scleractinia</taxon>
        <taxon>Fungiina</taxon>
        <taxon>Poritidae</taxon>
        <taxon>Porites</taxon>
    </lineage>
</organism>
<sequence>MSLRPATVALMMSVAIMPSRQSTVMYLLHLLHSVSASFNHLFSTPFTTSTPCSSPLILAPRLTWFVPRPLSYMAYLLPQLLRWPAKPMELPPMDVVGEVHCTLTRGQQAFELDALVVRQLDVDILAGNPFLARNDIGIRPARRQIVIGGSDVIHYGTASKHTTQPAVRRTQSFLLRNPQRTVILPGEYVQLDTPCDSDPDTLWALEPRLDCPSNTPLKAEGAWPPPQQVLSVDHAVRITNTTDSPILLRTGEQLCHVRHVIPVDSIDTTSAPTSTATTAPTCCQPFSTNVILDPDGCLDEDIRDKFRALNLEFDDVFNPTISKYNGASGTIEAVVNIGPTLPPQRKGRLPQYNRSTLEELQAKFDELEVAGVFAKPEQVNVHVEYLNTSFLVKKPNGGSRLVTSFGEVAQYSKPQPSLMPNVDGVLREIGKWEYIQNHMPSAKSKAHGFTKASIPTVLVGDLVFIKGDKDKLKARDKYLVIGIDQDLFCQLRKFTSSQFRSKVYTIPMCDCYPVTPTVLAQTPPGPIRGQTESTASDSDDDPVPVVPSLRPPTVLASPPVDTSTVPVHHSVSPAHSQLPAQEHPPIPEVIMPSRSPPQAPLDPSFTDDAQPTPAAVIPTRKSDRSRKAPFWHNKDWDFD</sequence>
<proteinExistence type="predicted"/>
<name>A0ABN8MV46_9CNID</name>
<evidence type="ECO:0000256" key="1">
    <source>
        <dbReference type="SAM" id="MobiDB-lite"/>
    </source>
</evidence>